<reference evidence="3" key="2">
    <citation type="submission" date="2016-04" db="EMBL/GenBank/DDBJ databases">
        <title>Complete Genome and Plasmid Sequences for Rhodococcus fascians D188 and Draft Sequences for Rhodococcus spp. Isolates PBTS 1 and PBTS 2.</title>
        <authorList>
            <person name="Stamer R."/>
            <person name="Vereecke D."/>
            <person name="Zhang Y."/>
            <person name="Schilkey F."/>
            <person name="Devitt N."/>
            <person name="Randall J."/>
        </authorList>
    </citation>
    <scope>NUCLEOTIDE SEQUENCE [LARGE SCALE GENOMIC DNA]</scope>
    <source>
        <strain evidence="3">PBTS2</strain>
    </source>
</reference>
<accession>A0A260UCM7</accession>
<dbReference type="RefSeq" id="WP_032366803.1">
    <property type="nucleotide sequence ID" value="NZ_CP015220.1"/>
</dbReference>
<dbReference type="EMBL" id="CP015220">
    <property type="protein sequence ID" value="AMY23746.1"/>
    <property type="molecule type" value="Genomic_DNA"/>
</dbReference>
<evidence type="ECO:0000313" key="3">
    <source>
        <dbReference type="Proteomes" id="UP000076038"/>
    </source>
</evidence>
<feature type="domain" description="N-acetyltransferase" evidence="1">
    <location>
        <begin position="11"/>
        <end position="98"/>
    </location>
</feature>
<dbReference type="PANTHER" id="PTHR31435">
    <property type="entry name" value="PROTEIN NATD1"/>
    <property type="match status" value="1"/>
</dbReference>
<dbReference type="Gene3D" id="3.40.630.30">
    <property type="match status" value="1"/>
</dbReference>
<dbReference type="PANTHER" id="PTHR31435:SF10">
    <property type="entry name" value="BSR4717 PROTEIN"/>
    <property type="match status" value="1"/>
</dbReference>
<dbReference type="OrthoDB" id="5405911at2"/>
<dbReference type="Pfam" id="PF14542">
    <property type="entry name" value="Acetyltransf_CG"/>
    <property type="match status" value="1"/>
</dbReference>
<dbReference type="PROSITE" id="PS51729">
    <property type="entry name" value="GNAT_YJDJ"/>
    <property type="match status" value="1"/>
</dbReference>
<gene>
    <name evidence="2" type="ORF">A3Q41_02447</name>
</gene>
<protein>
    <recommendedName>
        <fullName evidence="1">N-acetyltransferase domain-containing protein</fullName>
    </recommendedName>
</protein>
<dbReference type="KEGG" id="rhs:A3Q41_02447"/>
<evidence type="ECO:0000313" key="2">
    <source>
        <dbReference type="EMBL" id="AMY23746.1"/>
    </source>
</evidence>
<dbReference type="Proteomes" id="UP000076038">
    <property type="component" value="Chromosome"/>
</dbReference>
<dbReference type="PATRIC" id="fig|1653479.3.peg.2477"/>
<dbReference type="InterPro" id="IPR016181">
    <property type="entry name" value="Acyl_CoA_acyltransferase"/>
</dbReference>
<dbReference type="InterPro" id="IPR045057">
    <property type="entry name" value="Gcn5-rel_NAT"/>
</dbReference>
<keyword evidence="3" id="KW-1185">Reference proteome</keyword>
<name>A0A143QLS9_RHOFA</name>
<organism evidence="2 3">
    <name type="scientific">Rhodococcoides fascians</name>
    <name type="common">Rhodococcus fascians</name>
    <dbReference type="NCBI Taxonomy" id="1828"/>
    <lineage>
        <taxon>Bacteria</taxon>
        <taxon>Bacillati</taxon>
        <taxon>Actinomycetota</taxon>
        <taxon>Actinomycetes</taxon>
        <taxon>Mycobacteriales</taxon>
        <taxon>Nocardiaceae</taxon>
        <taxon>Rhodococcoides</taxon>
    </lineage>
</organism>
<evidence type="ECO:0000259" key="1">
    <source>
        <dbReference type="PROSITE" id="PS51729"/>
    </source>
</evidence>
<dbReference type="InterPro" id="IPR031165">
    <property type="entry name" value="GNAT_YJDJ"/>
</dbReference>
<proteinExistence type="predicted"/>
<sequence>MTVDKTGAEVEIAQQADRFTISVEGTQVGFTEFADDEQGRRVFFHTEVDAAYGGRGLATIVVRHALDATRSENKHAVPICPLVAAFVGEHHEYDDMVEPVTDDIRQWLADQQG</sequence>
<reference evidence="2 3" key="1">
    <citation type="journal article" date="2016" name="Genome Announc.">
        <title>Complete Genome and Plasmid Sequences for Rhodococcus fascians D188 and Draft Sequences for Rhodococcus Isolates PBTS 1 and PBTS 2.</title>
        <authorList>
            <person name="Stamler R.A."/>
            <person name="Vereecke D."/>
            <person name="Zhang Y."/>
            <person name="Schilkey F."/>
            <person name="Devitt N."/>
            <person name="Randall J.J."/>
        </authorList>
    </citation>
    <scope>NUCLEOTIDE SEQUENCE [LARGE SCALE GENOMIC DNA]</scope>
    <source>
        <strain evidence="2 3">PBTS2</strain>
    </source>
</reference>
<dbReference type="SUPFAM" id="SSF55729">
    <property type="entry name" value="Acyl-CoA N-acyltransferases (Nat)"/>
    <property type="match status" value="1"/>
</dbReference>
<accession>A0A143QLS9</accession>
<dbReference type="AlphaFoldDB" id="A0A143QLS9"/>